<accession>A0ABS3F4S3</accession>
<keyword evidence="2" id="KW-1185">Reference proteome</keyword>
<sequence>MKPTVTSAKSYDNCDLHVHDYGVEKLYLIKATGPIDRRQRAIVFKDVLEINKTANFFYILDNRGGYEIELSPADMSFLNALLYEGGIRYIRGAVVTLDVAYNLLVSLAKAKARAENFEVELVSTTMFADAEEFVTSKMQELMKVRQD</sequence>
<dbReference type="RefSeq" id="WP_207043923.1">
    <property type="nucleotide sequence ID" value="NZ_JAFLNC010000002.1"/>
</dbReference>
<gene>
    <name evidence="1" type="ORF">J0X12_07870</name>
</gene>
<comment type="caution">
    <text evidence="1">The sequence shown here is derived from an EMBL/GenBank/DDBJ whole genome shotgun (WGS) entry which is preliminary data.</text>
</comment>
<organism evidence="1 2">
    <name type="scientific">Sneathiella sedimenti</name>
    <dbReference type="NCBI Taxonomy" id="2816034"/>
    <lineage>
        <taxon>Bacteria</taxon>
        <taxon>Pseudomonadati</taxon>
        <taxon>Pseudomonadota</taxon>
        <taxon>Alphaproteobacteria</taxon>
        <taxon>Sneathiellales</taxon>
        <taxon>Sneathiellaceae</taxon>
        <taxon>Sneathiella</taxon>
    </lineage>
</organism>
<name>A0ABS3F4S3_9PROT</name>
<proteinExistence type="predicted"/>
<evidence type="ECO:0000313" key="1">
    <source>
        <dbReference type="EMBL" id="MBO0333524.1"/>
    </source>
</evidence>
<evidence type="ECO:0000313" key="2">
    <source>
        <dbReference type="Proteomes" id="UP000664761"/>
    </source>
</evidence>
<reference evidence="1 2" key="1">
    <citation type="submission" date="2021-03" db="EMBL/GenBank/DDBJ databases">
        <title>Sneathiella sp. CAU 1612 isolated from Kang Won-do.</title>
        <authorList>
            <person name="Kim W."/>
        </authorList>
    </citation>
    <scope>NUCLEOTIDE SEQUENCE [LARGE SCALE GENOMIC DNA]</scope>
    <source>
        <strain evidence="1 2">CAU 1612</strain>
    </source>
</reference>
<protein>
    <submittedName>
        <fullName evidence="1">Uncharacterized protein</fullName>
    </submittedName>
</protein>
<dbReference type="Proteomes" id="UP000664761">
    <property type="component" value="Unassembled WGS sequence"/>
</dbReference>
<dbReference type="EMBL" id="JAFLNC010000002">
    <property type="protein sequence ID" value="MBO0333524.1"/>
    <property type="molecule type" value="Genomic_DNA"/>
</dbReference>